<proteinExistence type="predicted"/>
<comment type="caution">
    <text evidence="1">The sequence shown here is derived from an EMBL/GenBank/DDBJ whole genome shotgun (WGS) entry which is preliminary data.</text>
</comment>
<keyword evidence="2" id="KW-1185">Reference proteome</keyword>
<dbReference type="Proteomes" id="UP001610446">
    <property type="component" value="Unassembled WGS sequence"/>
</dbReference>
<sequence>MTRRAHGMNQVNAMPFVSESRVHAIPICCLASQSHPQPQESLLHCPCLPSSHSIHHRIAALQIHHRRQ</sequence>
<evidence type="ECO:0000313" key="2">
    <source>
        <dbReference type="Proteomes" id="UP001610446"/>
    </source>
</evidence>
<accession>A0ABR4JPH2</accession>
<dbReference type="EMBL" id="JBFXLU010000104">
    <property type="protein sequence ID" value="KAL2841920.1"/>
    <property type="molecule type" value="Genomic_DNA"/>
</dbReference>
<evidence type="ECO:0000313" key="1">
    <source>
        <dbReference type="EMBL" id="KAL2841920.1"/>
    </source>
</evidence>
<gene>
    <name evidence="1" type="ORF">BJY01DRAFT_6871</name>
</gene>
<reference evidence="1 2" key="1">
    <citation type="submission" date="2024-07" db="EMBL/GenBank/DDBJ databases">
        <title>Section-level genome sequencing and comparative genomics of Aspergillus sections Usti and Cavernicolus.</title>
        <authorList>
            <consortium name="Lawrence Berkeley National Laboratory"/>
            <person name="Nybo J.L."/>
            <person name="Vesth T.C."/>
            <person name="Theobald S."/>
            <person name="Frisvad J.C."/>
            <person name="Larsen T.O."/>
            <person name="Kjaerboelling I."/>
            <person name="Rothschild-Mancinelli K."/>
            <person name="Lyhne E.K."/>
            <person name="Kogle M.E."/>
            <person name="Barry K."/>
            <person name="Clum A."/>
            <person name="Na H."/>
            <person name="Ledsgaard L."/>
            <person name="Lin J."/>
            <person name="Lipzen A."/>
            <person name="Kuo A."/>
            <person name="Riley R."/>
            <person name="Mondo S."/>
            <person name="Labutti K."/>
            <person name="Haridas S."/>
            <person name="Pangalinan J."/>
            <person name="Salamov A.A."/>
            <person name="Simmons B.A."/>
            <person name="Magnuson J.K."/>
            <person name="Chen J."/>
            <person name="Drula E."/>
            <person name="Henrissat B."/>
            <person name="Wiebenga A."/>
            <person name="Lubbers R.J."/>
            <person name="Gomes A.C."/>
            <person name="Makela M.R."/>
            <person name="Stajich J."/>
            <person name="Grigoriev I.V."/>
            <person name="Mortensen U.H."/>
            <person name="De Vries R.P."/>
            <person name="Baker S.E."/>
            <person name="Andersen M.R."/>
        </authorList>
    </citation>
    <scope>NUCLEOTIDE SEQUENCE [LARGE SCALE GENOMIC DNA]</scope>
    <source>
        <strain evidence="1 2">CBS 123904</strain>
    </source>
</reference>
<name>A0ABR4JPH2_9EURO</name>
<organism evidence="1 2">
    <name type="scientific">Aspergillus pseudoustus</name>
    <dbReference type="NCBI Taxonomy" id="1810923"/>
    <lineage>
        <taxon>Eukaryota</taxon>
        <taxon>Fungi</taxon>
        <taxon>Dikarya</taxon>
        <taxon>Ascomycota</taxon>
        <taxon>Pezizomycotina</taxon>
        <taxon>Eurotiomycetes</taxon>
        <taxon>Eurotiomycetidae</taxon>
        <taxon>Eurotiales</taxon>
        <taxon>Aspergillaceae</taxon>
        <taxon>Aspergillus</taxon>
        <taxon>Aspergillus subgen. Nidulantes</taxon>
    </lineage>
</organism>
<protein>
    <submittedName>
        <fullName evidence="1">Uncharacterized protein</fullName>
    </submittedName>
</protein>